<evidence type="ECO:0000256" key="1">
    <source>
        <dbReference type="ARBA" id="ARBA00001946"/>
    </source>
</evidence>
<evidence type="ECO:0000313" key="18">
    <source>
        <dbReference type="Proteomes" id="UP000745859"/>
    </source>
</evidence>
<dbReference type="NCBIfam" id="TIGR01203">
    <property type="entry name" value="HGPRTase"/>
    <property type="match status" value="1"/>
</dbReference>
<evidence type="ECO:0000259" key="16">
    <source>
        <dbReference type="Pfam" id="PF00156"/>
    </source>
</evidence>
<dbReference type="InterPro" id="IPR005904">
    <property type="entry name" value="Hxn_phspho_trans"/>
</dbReference>
<dbReference type="RefSeq" id="WP_167182586.1">
    <property type="nucleotide sequence ID" value="NZ_JAASQL010000001.1"/>
</dbReference>
<evidence type="ECO:0000256" key="10">
    <source>
        <dbReference type="ARBA" id="ARBA00022726"/>
    </source>
</evidence>
<comment type="catalytic activity">
    <reaction evidence="13">
        <text>GMP + diphosphate = guanine + 5-phospho-alpha-D-ribose 1-diphosphate</text>
        <dbReference type="Rhea" id="RHEA:25424"/>
        <dbReference type="ChEBI" id="CHEBI:16235"/>
        <dbReference type="ChEBI" id="CHEBI:33019"/>
        <dbReference type="ChEBI" id="CHEBI:58017"/>
        <dbReference type="ChEBI" id="CHEBI:58115"/>
        <dbReference type="EC" id="2.4.2.8"/>
    </reaction>
    <physiologicalReaction direction="right-to-left" evidence="13">
        <dbReference type="Rhea" id="RHEA:25426"/>
    </physiologicalReaction>
</comment>
<evidence type="ECO:0000256" key="2">
    <source>
        <dbReference type="ARBA" id="ARBA00004496"/>
    </source>
</evidence>
<dbReference type="PANTHER" id="PTHR43340:SF1">
    <property type="entry name" value="HYPOXANTHINE PHOSPHORIBOSYLTRANSFERASE"/>
    <property type="match status" value="1"/>
</dbReference>
<comment type="caution">
    <text evidence="17">The sequence shown here is derived from an EMBL/GenBank/DDBJ whole genome shotgun (WGS) entry which is preliminary data.</text>
</comment>
<sequence>MDIKLHNKTFEPYISSNTIAKAVSKVADEISKDYQNEIPLFLGVLNGSFMFCTDLLKQYNHSCEISFIKLASYQQTSSTGIVNQLIGLNEDLTNRTVIIVEDIVDTGNTLEKIVSLLKEHPIKEFKAASLFLKPTVYNKSIPIDYVGLEIPNDFILGYGLDYDGLGRNLAEIYKLKEK</sequence>
<evidence type="ECO:0000256" key="11">
    <source>
        <dbReference type="ARBA" id="ARBA00022741"/>
    </source>
</evidence>
<keyword evidence="10 15" id="KW-0660">Purine salvage</keyword>
<reference evidence="17 18" key="1">
    <citation type="submission" date="2020-03" db="EMBL/GenBank/DDBJ databases">
        <title>Genomic Encyclopedia of Type Strains, Phase IV (KMG-IV): sequencing the most valuable type-strain genomes for metagenomic binning, comparative biology and taxonomic classification.</title>
        <authorList>
            <person name="Goeker M."/>
        </authorList>
    </citation>
    <scope>NUCLEOTIDE SEQUENCE [LARGE SCALE GENOMIC DNA]</scope>
    <source>
        <strain evidence="17 18">DSM 101599</strain>
    </source>
</reference>
<evidence type="ECO:0000256" key="13">
    <source>
        <dbReference type="ARBA" id="ARBA00048811"/>
    </source>
</evidence>
<keyword evidence="9 15" id="KW-0479">Metal-binding</keyword>
<dbReference type="Gene3D" id="3.40.50.2020">
    <property type="match status" value="1"/>
</dbReference>
<evidence type="ECO:0000256" key="14">
    <source>
        <dbReference type="ARBA" id="ARBA00049402"/>
    </source>
</evidence>
<evidence type="ECO:0000256" key="8">
    <source>
        <dbReference type="ARBA" id="ARBA00022679"/>
    </source>
</evidence>
<comment type="catalytic activity">
    <reaction evidence="14">
        <text>IMP + diphosphate = hypoxanthine + 5-phospho-alpha-D-ribose 1-diphosphate</text>
        <dbReference type="Rhea" id="RHEA:17973"/>
        <dbReference type="ChEBI" id="CHEBI:17368"/>
        <dbReference type="ChEBI" id="CHEBI:33019"/>
        <dbReference type="ChEBI" id="CHEBI:58017"/>
        <dbReference type="ChEBI" id="CHEBI:58053"/>
        <dbReference type="EC" id="2.4.2.8"/>
    </reaction>
    <physiologicalReaction direction="right-to-left" evidence="14">
        <dbReference type="Rhea" id="RHEA:17975"/>
    </physiologicalReaction>
</comment>
<protein>
    <recommendedName>
        <fullName evidence="5 15">Hypoxanthine phosphoribosyltransferase</fullName>
        <ecNumber evidence="5 15">2.4.2.8</ecNumber>
    </recommendedName>
</protein>
<dbReference type="CDD" id="cd06223">
    <property type="entry name" value="PRTases_typeI"/>
    <property type="match status" value="1"/>
</dbReference>
<keyword evidence="11 15" id="KW-0547">Nucleotide-binding</keyword>
<comment type="pathway">
    <text evidence="3 15">Purine metabolism; IMP biosynthesis via salvage pathway; IMP from hypoxanthine: step 1/1.</text>
</comment>
<feature type="domain" description="Phosphoribosyltransferase" evidence="16">
    <location>
        <begin position="18"/>
        <end position="162"/>
    </location>
</feature>
<dbReference type="Proteomes" id="UP000745859">
    <property type="component" value="Unassembled WGS sequence"/>
</dbReference>
<proteinExistence type="inferred from homology"/>
<name>A0ABX0U4P6_9FLAO</name>
<evidence type="ECO:0000256" key="12">
    <source>
        <dbReference type="ARBA" id="ARBA00022842"/>
    </source>
</evidence>
<comment type="cofactor">
    <cofactor evidence="1 15">
        <name>Mg(2+)</name>
        <dbReference type="ChEBI" id="CHEBI:18420"/>
    </cofactor>
</comment>
<dbReference type="EC" id="2.4.2.8" evidence="5 15"/>
<keyword evidence="7 15" id="KW-0328">Glycosyltransferase</keyword>
<evidence type="ECO:0000256" key="6">
    <source>
        <dbReference type="ARBA" id="ARBA00022490"/>
    </source>
</evidence>
<evidence type="ECO:0000256" key="3">
    <source>
        <dbReference type="ARBA" id="ARBA00004669"/>
    </source>
</evidence>
<evidence type="ECO:0000256" key="15">
    <source>
        <dbReference type="RuleBase" id="RU364099"/>
    </source>
</evidence>
<evidence type="ECO:0000256" key="7">
    <source>
        <dbReference type="ARBA" id="ARBA00022676"/>
    </source>
</evidence>
<dbReference type="PANTHER" id="PTHR43340">
    <property type="entry name" value="HYPOXANTHINE-GUANINE PHOSPHORIBOSYLTRANSFERASE"/>
    <property type="match status" value="1"/>
</dbReference>
<dbReference type="SUPFAM" id="SSF53271">
    <property type="entry name" value="PRTase-like"/>
    <property type="match status" value="1"/>
</dbReference>
<comment type="similarity">
    <text evidence="4 15">Belongs to the purine/pyrimidine phosphoribosyltransferase family.</text>
</comment>
<dbReference type="InterPro" id="IPR000836">
    <property type="entry name" value="PRTase_dom"/>
</dbReference>
<dbReference type="GO" id="GO:0016757">
    <property type="term" value="F:glycosyltransferase activity"/>
    <property type="evidence" value="ECO:0007669"/>
    <property type="project" value="UniProtKB-KW"/>
</dbReference>
<organism evidence="17 18">
    <name type="scientific">Wenyingzhuangia heitensis</name>
    <dbReference type="NCBI Taxonomy" id="1487859"/>
    <lineage>
        <taxon>Bacteria</taxon>
        <taxon>Pseudomonadati</taxon>
        <taxon>Bacteroidota</taxon>
        <taxon>Flavobacteriia</taxon>
        <taxon>Flavobacteriales</taxon>
        <taxon>Flavobacteriaceae</taxon>
        <taxon>Wenyingzhuangia</taxon>
    </lineage>
</organism>
<keyword evidence="8 15" id="KW-0808">Transferase</keyword>
<dbReference type="InterPro" id="IPR029057">
    <property type="entry name" value="PRTase-like"/>
</dbReference>
<evidence type="ECO:0000256" key="9">
    <source>
        <dbReference type="ARBA" id="ARBA00022723"/>
    </source>
</evidence>
<evidence type="ECO:0000313" key="17">
    <source>
        <dbReference type="EMBL" id="NIJ43767.1"/>
    </source>
</evidence>
<gene>
    <name evidence="17" type="ORF">FHR24_000206</name>
</gene>
<accession>A0ABX0U4P6</accession>
<comment type="subcellular location">
    <subcellularLocation>
        <location evidence="2 15">Cytoplasm</location>
    </subcellularLocation>
</comment>
<dbReference type="InterPro" id="IPR050408">
    <property type="entry name" value="HGPRT"/>
</dbReference>
<dbReference type="EMBL" id="JAASQL010000001">
    <property type="protein sequence ID" value="NIJ43767.1"/>
    <property type="molecule type" value="Genomic_DNA"/>
</dbReference>
<keyword evidence="12 15" id="KW-0460">Magnesium</keyword>
<dbReference type="Pfam" id="PF00156">
    <property type="entry name" value="Pribosyltran"/>
    <property type="match status" value="1"/>
</dbReference>
<evidence type="ECO:0000256" key="4">
    <source>
        <dbReference type="ARBA" id="ARBA00008391"/>
    </source>
</evidence>
<evidence type="ECO:0000256" key="5">
    <source>
        <dbReference type="ARBA" id="ARBA00011895"/>
    </source>
</evidence>
<keyword evidence="6 15" id="KW-0963">Cytoplasm</keyword>
<keyword evidence="18" id="KW-1185">Reference proteome</keyword>